<proteinExistence type="predicted"/>
<keyword evidence="4" id="KW-0732">Signal</keyword>
<feature type="domain" description="Sushi" evidence="5">
    <location>
        <begin position="214"/>
        <end position="272"/>
    </location>
</feature>
<keyword evidence="2" id="KW-0768">Sushi</keyword>
<dbReference type="GeneTree" id="ENSGT00940000156061"/>
<feature type="chain" id="PRO_5021288129" description="Sushi domain-containing protein" evidence="4">
    <location>
        <begin position="28"/>
        <end position="294"/>
    </location>
</feature>
<dbReference type="PROSITE" id="PS50923">
    <property type="entry name" value="SUSHI"/>
    <property type="match status" value="1"/>
</dbReference>
<dbReference type="Proteomes" id="UP000314982">
    <property type="component" value="Unassembled WGS sequence"/>
</dbReference>
<dbReference type="Pfam" id="PF00084">
    <property type="entry name" value="Sushi"/>
    <property type="match status" value="1"/>
</dbReference>
<dbReference type="Ensembl" id="ENSHHUT00000033329.1">
    <property type="protein sequence ID" value="ENSHHUP00000032018.1"/>
    <property type="gene ID" value="ENSHHUG00000020314.1"/>
</dbReference>
<name>A0A4W5M1Q4_9TELE</name>
<evidence type="ECO:0000313" key="6">
    <source>
        <dbReference type="Ensembl" id="ENSHHUP00000032018.1"/>
    </source>
</evidence>
<dbReference type="CDD" id="cd00033">
    <property type="entry name" value="CCP"/>
    <property type="match status" value="1"/>
</dbReference>
<comment type="caution">
    <text evidence="2">Lacks conserved residue(s) required for the propagation of feature annotation.</text>
</comment>
<evidence type="ECO:0000259" key="5">
    <source>
        <dbReference type="PROSITE" id="PS50923"/>
    </source>
</evidence>
<reference evidence="6" key="3">
    <citation type="submission" date="2025-09" db="UniProtKB">
        <authorList>
            <consortium name="Ensembl"/>
        </authorList>
    </citation>
    <scope>IDENTIFICATION</scope>
</reference>
<feature type="disulfide bond" evidence="2">
    <location>
        <begin position="243"/>
        <end position="270"/>
    </location>
</feature>
<dbReference type="InterPro" id="IPR000436">
    <property type="entry name" value="Sushi_SCR_CCP_dom"/>
</dbReference>
<accession>A0A4W5M1Q4</accession>
<feature type="region of interest" description="Disordered" evidence="3">
    <location>
        <begin position="98"/>
        <end position="142"/>
    </location>
</feature>
<organism evidence="6 7">
    <name type="scientific">Hucho hucho</name>
    <name type="common">huchen</name>
    <dbReference type="NCBI Taxonomy" id="62062"/>
    <lineage>
        <taxon>Eukaryota</taxon>
        <taxon>Metazoa</taxon>
        <taxon>Chordata</taxon>
        <taxon>Craniata</taxon>
        <taxon>Vertebrata</taxon>
        <taxon>Euteleostomi</taxon>
        <taxon>Actinopterygii</taxon>
        <taxon>Neopterygii</taxon>
        <taxon>Teleostei</taxon>
        <taxon>Protacanthopterygii</taxon>
        <taxon>Salmoniformes</taxon>
        <taxon>Salmonidae</taxon>
        <taxon>Salmoninae</taxon>
        <taxon>Hucho</taxon>
    </lineage>
</organism>
<evidence type="ECO:0000256" key="3">
    <source>
        <dbReference type="SAM" id="MobiDB-lite"/>
    </source>
</evidence>
<evidence type="ECO:0000313" key="7">
    <source>
        <dbReference type="Proteomes" id="UP000314982"/>
    </source>
</evidence>
<reference evidence="6" key="2">
    <citation type="submission" date="2025-08" db="UniProtKB">
        <authorList>
            <consortium name="Ensembl"/>
        </authorList>
    </citation>
    <scope>IDENTIFICATION</scope>
</reference>
<feature type="signal peptide" evidence="4">
    <location>
        <begin position="1"/>
        <end position="27"/>
    </location>
</feature>
<dbReference type="AlphaFoldDB" id="A0A4W5M1Q4"/>
<evidence type="ECO:0000256" key="2">
    <source>
        <dbReference type="PROSITE-ProRule" id="PRU00302"/>
    </source>
</evidence>
<sequence>MLSLFLSFSFSFSFSFFFFFPFPGGSCTSTVRSGSQIAQRLTRVSGTTLGCHGEAGTVTGGSISMETPQTEGKACQWAAPFQVEGHWCLARTRTRGARASTPWSPSWGPSASSTSGTEFWTHSKSRSWPAPAQGKTSEATSWPGLTSSMEWWGESRLTPTASSVLVRDRSRISLHLPSPNLNHRRRGHETDIKSVSRENVNPLHSPTSWHLCLSDCPQLENAVPHLRASSPAVSPGSQTQLSCVPGFYLVGEPLLQCHNKGEWSHALPRCEREGPLVTHAQTLTLYTHTSTHEH</sequence>
<dbReference type="Gene3D" id="2.10.70.10">
    <property type="entry name" value="Complement Module, domain 1"/>
    <property type="match status" value="1"/>
</dbReference>
<keyword evidence="1 2" id="KW-1015">Disulfide bond</keyword>
<evidence type="ECO:0000256" key="4">
    <source>
        <dbReference type="SAM" id="SignalP"/>
    </source>
</evidence>
<keyword evidence="7" id="KW-1185">Reference proteome</keyword>
<protein>
    <recommendedName>
        <fullName evidence="5">Sushi domain-containing protein</fullName>
    </recommendedName>
</protein>
<reference evidence="7" key="1">
    <citation type="submission" date="2018-06" db="EMBL/GenBank/DDBJ databases">
        <title>Genome assembly of Danube salmon.</title>
        <authorList>
            <person name="Macqueen D.J."/>
            <person name="Gundappa M.K."/>
        </authorList>
    </citation>
    <scope>NUCLEOTIDE SEQUENCE [LARGE SCALE GENOMIC DNA]</scope>
</reference>
<dbReference type="SMART" id="SM00032">
    <property type="entry name" value="CCP"/>
    <property type="match status" value="1"/>
</dbReference>
<feature type="compositionally biased region" description="Low complexity" evidence="3">
    <location>
        <begin position="98"/>
        <end position="117"/>
    </location>
</feature>
<dbReference type="InterPro" id="IPR035976">
    <property type="entry name" value="Sushi/SCR/CCP_sf"/>
</dbReference>
<dbReference type="SUPFAM" id="SSF57535">
    <property type="entry name" value="Complement control module/SCR domain"/>
    <property type="match status" value="1"/>
</dbReference>
<evidence type="ECO:0000256" key="1">
    <source>
        <dbReference type="ARBA" id="ARBA00023157"/>
    </source>
</evidence>